<organism evidence="1 2">
    <name type="scientific">Plakobranchus ocellatus</name>
    <dbReference type="NCBI Taxonomy" id="259542"/>
    <lineage>
        <taxon>Eukaryota</taxon>
        <taxon>Metazoa</taxon>
        <taxon>Spiralia</taxon>
        <taxon>Lophotrochozoa</taxon>
        <taxon>Mollusca</taxon>
        <taxon>Gastropoda</taxon>
        <taxon>Heterobranchia</taxon>
        <taxon>Euthyneura</taxon>
        <taxon>Panpulmonata</taxon>
        <taxon>Sacoglossa</taxon>
        <taxon>Placobranchoidea</taxon>
        <taxon>Plakobranchidae</taxon>
        <taxon>Plakobranchus</taxon>
    </lineage>
</organism>
<protein>
    <submittedName>
        <fullName evidence="1">Uncharacterized protein</fullName>
    </submittedName>
</protein>
<accession>A0AAV4CV73</accession>
<dbReference type="AlphaFoldDB" id="A0AAV4CV73"/>
<evidence type="ECO:0000313" key="2">
    <source>
        <dbReference type="Proteomes" id="UP000735302"/>
    </source>
</evidence>
<proteinExistence type="predicted"/>
<dbReference type="EMBL" id="BLXT01007004">
    <property type="protein sequence ID" value="GFO35807.1"/>
    <property type="molecule type" value="Genomic_DNA"/>
</dbReference>
<name>A0AAV4CV73_9GAST</name>
<dbReference type="Proteomes" id="UP000735302">
    <property type="component" value="Unassembled WGS sequence"/>
</dbReference>
<gene>
    <name evidence="1" type="ORF">PoB_006231200</name>
</gene>
<evidence type="ECO:0000313" key="1">
    <source>
        <dbReference type="EMBL" id="GFO35807.1"/>
    </source>
</evidence>
<comment type="caution">
    <text evidence="1">The sequence shown here is derived from an EMBL/GenBank/DDBJ whole genome shotgun (WGS) entry which is preliminary data.</text>
</comment>
<sequence length="144" mass="16477">MLRNCDNTVLFGHSLVRLQTRIKNKNRLVCAEFYVLPPLCSAIIGQNLISVLGPQIDGFTMEIRAVTHHSVDIAHEYPCLLSNELGTFPDYQHGFCSSMTLCRQQRNFALSLSRDARKFLKSSRTWMTLGFGKLRTSLLRFIIR</sequence>
<keyword evidence="2" id="KW-1185">Reference proteome</keyword>
<reference evidence="1 2" key="1">
    <citation type="journal article" date="2021" name="Elife">
        <title>Chloroplast acquisition without the gene transfer in kleptoplastic sea slugs, Plakobranchus ocellatus.</title>
        <authorList>
            <person name="Maeda T."/>
            <person name="Takahashi S."/>
            <person name="Yoshida T."/>
            <person name="Shimamura S."/>
            <person name="Takaki Y."/>
            <person name="Nagai Y."/>
            <person name="Toyoda A."/>
            <person name="Suzuki Y."/>
            <person name="Arimoto A."/>
            <person name="Ishii H."/>
            <person name="Satoh N."/>
            <person name="Nishiyama T."/>
            <person name="Hasebe M."/>
            <person name="Maruyama T."/>
            <person name="Minagawa J."/>
            <person name="Obokata J."/>
            <person name="Shigenobu S."/>
        </authorList>
    </citation>
    <scope>NUCLEOTIDE SEQUENCE [LARGE SCALE GENOMIC DNA]</scope>
</reference>